<dbReference type="PANTHER" id="PTHR10000:SF8">
    <property type="entry name" value="HAD SUPERFAMILY HYDROLASE-LIKE, TYPE 3"/>
    <property type="match status" value="1"/>
</dbReference>
<evidence type="ECO:0000313" key="2">
    <source>
        <dbReference type="Proteomes" id="UP000184423"/>
    </source>
</evidence>
<keyword evidence="2" id="KW-1185">Reference proteome</keyword>
<dbReference type="Proteomes" id="UP000184423">
    <property type="component" value="Unassembled WGS sequence"/>
</dbReference>
<dbReference type="InterPro" id="IPR006379">
    <property type="entry name" value="HAD-SF_hydro_IIB"/>
</dbReference>
<dbReference type="InterPro" id="IPR023214">
    <property type="entry name" value="HAD_sf"/>
</dbReference>
<proteinExistence type="predicted"/>
<dbReference type="GO" id="GO:0000287">
    <property type="term" value="F:magnesium ion binding"/>
    <property type="evidence" value="ECO:0007669"/>
    <property type="project" value="TreeGrafter"/>
</dbReference>
<dbReference type="AlphaFoldDB" id="A0A1M4XQM1"/>
<organism evidence="1 2">
    <name type="scientific">Caloramator proteoclasticus DSM 10124</name>
    <dbReference type="NCBI Taxonomy" id="1121262"/>
    <lineage>
        <taxon>Bacteria</taxon>
        <taxon>Bacillati</taxon>
        <taxon>Bacillota</taxon>
        <taxon>Clostridia</taxon>
        <taxon>Eubacteriales</taxon>
        <taxon>Clostridiaceae</taxon>
        <taxon>Caloramator</taxon>
    </lineage>
</organism>
<accession>A0A1M4XQM1</accession>
<evidence type="ECO:0000313" key="1">
    <source>
        <dbReference type="EMBL" id="SHE95877.1"/>
    </source>
</evidence>
<dbReference type="NCBIfam" id="TIGR01484">
    <property type="entry name" value="HAD-SF-IIB"/>
    <property type="match status" value="1"/>
</dbReference>
<protein>
    <recommendedName>
        <fullName evidence="3">Cof subfamily of IIB subfamily of haloacid dehalogenase superfamily/HAD-superfamily hydrolase, subfamily IIB</fullName>
    </recommendedName>
</protein>
<dbReference type="PANTHER" id="PTHR10000">
    <property type="entry name" value="PHOSPHOSERINE PHOSPHATASE"/>
    <property type="match status" value="1"/>
</dbReference>
<dbReference type="Gene3D" id="3.40.50.1000">
    <property type="entry name" value="HAD superfamily/HAD-like"/>
    <property type="match status" value="1"/>
</dbReference>
<dbReference type="SUPFAM" id="SSF56784">
    <property type="entry name" value="HAD-like"/>
    <property type="match status" value="1"/>
</dbReference>
<dbReference type="EMBL" id="FQVG01000025">
    <property type="protein sequence ID" value="SHE95877.1"/>
    <property type="molecule type" value="Genomic_DNA"/>
</dbReference>
<dbReference type="GO" id="GO:0005829">
    <property type="term" value="C:cytosol"/>
    <property type="evidence" value="ECO:0007669"/>
    <property type="project" value="TreeGrafter"/>
</dbReference>
<reference evidence="2" key="1">
    <citation type="submission" date="2016-11" db="EMBL/GenBank/DDBJ databases">
        <authorList>
            <person name="Varghese N."/>
            <person name="Submissions S."/>
        </authorList>
    </citation>
    <scope>NUCLEOTIDE SEQUENCE [LARGE SCALE GENOMIC DNA]</scope>
    <source>
        <strain evidence="2">DSM 10124</strain>
    </source>
</reference>
<sequence length="273" mass="30777">MDFKGILVVSDLDGTLMDSNKNISKKNIETLRYFVDKGGLFTVATGRTELNIRPFIKDLPINCPAILYNGAAIYDFKNEKFIKYACLDNSILAYIIRDILYEYSEICVQIFTVGKMYIVSGTSYIDPYVINEKQPYELANVLDIVQENWLKVILNGQNEMLKSILKKIEGIIPKNKLNCMFSTDRYLEILPFGVSKGSALKELIKLMEINQNKVVAIGDYCNDIEMIKVAFLGVATENAHKDLKKAAKCITVSNDNNAVATLINEVIPEFISL</sequence>
<dbReference type="GO" id="GO:0016791">
    <property type="term" value="F:phosphatase activity"/>
    <property type="evidence" value="ECO:0007669"/>
    <property type="project" value="TreeGrafter"/>
</dbReference>
<dbReference type="SFLD" id="SFLDG01140">
    <property type="entry name" value="C2.B:_Phosphomannomutase_and_P"/>
    <property type="match status" value="1"/>
</dbReference>
<dbReference type="NCBIfam" id="TIGR00099">
    <property type="entry name" value="Cof-subfamily"/>
    <property type="match status" value="1"/>
</dbReference>
<dbReference type="CDD" id="cd07516">
    <property type="entry name" value="HAD_Pase"/>
    <property type="match status" value="1"/>
</dbReference>
<name>A0A1M4XQM1_9CLOT</name>
<dbReference type="RefSeq" id="WP_035165635.1">
    <property type="nucleotide sequence ID" value="NZ_FQVG01000025.1"/>
</dbReference>
<dbReference type="SFLD" id="SFLDS00003">
    <property type="entry name" value="Haloacid_Dehalogenase"/>
    <property type="match status" value="1"/>
</dbReference>
<dbReference type="InterPro" id="IPR036412">
    <property type="entry name" value="HAD-like_sf"/>
</dbReference>
<dbReference type="Gene3D" id="3.30.1240.10">
    <property type="match status" value="1"/>
</dbReference>
<dbReference type="Pfam" id="PF08282">
    <property type="entry name" value="Hydrolase_3"/>
    <property type="match status" value="1"/>
</dbReference>
<dbReference type="InterPro" id="IPR000150">
    <property type="entry name" value="Cof"/>
</dbReference>
<evidence type="ECO:0008006" key="3">
    <source>
        <dbReference type="Google" id="ProtNLM"/>
    </source>
</evidence>
<gene>
    <name evidence="1" type="ORF">SAMN02746091_01480</name>
</gene>